<dbReference type="NCBIfam" id="NF007113">
    <property type="entry name" value="PRK09562.1"/>
    <property type="match status" value="1"/>
</dbReference>
<dbReference type="PANTHER" id="PTHR30522:SF0">
    <property type="entry name" value="NUCLEOSIDE TRIPHOSPHATE PYROPHOSPHOHYDROLASE"/>
    <property type="match status" value="1"/>
</dbReference>
<dbReference type="GO" id="GO:0046081">
    <property type="term" value="P:dUTP catabolic process"/>
    <property type="evidence" value="ECO:0007669"/>
    <property type="project" value="TreeGrafter"/>
</dbReference>
<evidence type="ECO:0000313" key="2">
    <source>
        <dbReference type="EMBL" id="ARU55336.1"/>
    </source>
</evidence>
<dbReference type="InterPro" id="IPR004518">
    <property type="entry name" value="MazG-like_dom"/>
</dbReference>
<proteinExistence type="predicted"/>
<dbReference type="CDD" id="cd11529">
    <property type="entry name" value="NTP-PPase_MazG_Cterm"/>
    <property type="match status" value="1"/>
</dbReference>
<dbReference type="PANTHER" id="PTHR30522">
    <property type="entry name" value="NUCLEOSIDE TRIPHOSPHATE PYROPHOSPHOHYDROLASE"/>
    <property type="match status" value="1"/>
</dbReference>
<gene>
    <name evidence="2" type="ORF">OLMES_1254</name>
</gene>
<reference evidence="2 3" key="1">
    <citation type="submission" date="2017-05" db="EMBL/GenBank/DDBJ databases">
        <title>Genomic insights into alkan degradation activity of Oleiphilus messinensis.</title>
        <authorList>
            <person name="Kozyavkin S.A."/>
            <person name="Slesarev A.I."/>
            <person name="Golyshin P.N."/>
            <person name="Korzhenkov A."/>
            <person name="Golyshina O.N."/>
            <person name="Toshchakov S.V."/>
        </authorList>
    </citation>
    <scope>NUCLEOTIDE SEQUENCE [LARGE SCALE GENOMIC DNA]</scope>
    <source>
        <strain evidence="2 3">ME102</strain>
    </source>
</reference>
<dbReference type="GO" id="GO:0006950">
    <property type="term" value="P:response to stress"/>
    <property type="evidence" value="ECO:0007669"/>
    <property type="project" value="UniProtKB-ARBA"/>
</dbReference>
<sequence>MASKYDFQDLLYLMTRLRDPEDGCPWDQKQSYASIVPHTLEEAYEVAEAIENEDFANLKEELGDLLFQVVFYSEIAREEQRFSFAEIVDTLVAKLIRRHPHVFPDGTLASRLPPGTRMSDAQIKANWERIKADERQEKVSANDAAQQKTESILDSIAHSLPPLAIAEKLQRKAAHVGFDWPDIDPVFDKLQEEISELKEAWHHLHDPANQQLTQADDAQKQAHIEEELGDILFVCVNLSRFLKVDAGRALAGTNRKFRDRFRFIEAQLEADGKSIHSASLTEMDRLWNRAKGKD</sequence>
<dbReference type="GO" id="GO:0046061">
    <property type="term" value="P:dATP catabolic process"/>
    <property type="evidence" value="ECO:0007669"/>
    <property type="project" value="TreeGrafter"/>
</dbReference>
<dbReference type="RefSeq" id="WP_087460455.1">
    <property type="nucleotide sequence ID" value="NZ_CP021425.1"/>
</dbReference>
<evidence type="ECO:0000313" key="3">
    <source>
        <dbReference type="Proteomes" id="UP000196027"/>
    </source>
</evidence>
<accession>A0A1Y0I6C0</accession>
<name>A0A1Y0I6C0_9GAMM</name>
<dbReference type="OrthoDB" id="9808939at2"/>
<dbReference type="InterPro" id="IPR011551">
    <property type="entry name" value="NTP_PyrPHydrolase_MazG"/>
</dbReference>
<keyword evidence="3" id="KW-1185">Reference proteome</keyword>
<dbReference type="GO" id="GO:0046047">
    <property type="term" value="P:TTP catabolic process"/>
    <property type="evidence" value="ECO:0007669"/>
    <property type="project" value="TreeGrafter"/>
</dbReference>
<dbReference type="KEGG" id="ome:OLMES_1254"/>
<dbReference type="SUPFAM" id="SSF101386">
    <property type="entry name" value="all-alpha NTP pyrophosphatases"/>
    <property type="match status" value="2"/>
</dbReference>
<dbReference type="GO" id="GO:0006203">
    <property type="term" value="P:dGTP catabolic process"/>
    <property type="evidence" value="ECO:0007669"/>
    <property type="project" value="TreeGrafter"/>
</dbReference>
<dbReference type="Proteomes" id="UP000196027">
    <property type="component" value="Chromosome"/>
</dbReference>
<dbReference type="FunFam" id="1.10.287.1080:FF:000001">
    <property type="entry name" value="Nucleoside triphosphate pyrophosphohydrolase"/>
    <property type="match status" value="1"/>
</dbReference>
<feature type="domain" description="NTP pyrophosphohydrolase MazG-like" evidence="1">
    <location>
        <begin position="189"/>
        <end position="260"/>
    </location>
</feature>
<dbReference type="GO" id="GO:0047429">
    <property type="term" value="F:nucleoside triphosphate diphosphatase activity"/>
    <property type="evidence" value="ECO:0007669"/>
    <property type="project" value="InterPro"/>
</dbReference>
<dbReference type="AlphaFoldDB" id="A0A1Y0I6C0"/>
<dbReference type="CDD" id="cd11528">
    <property type="entry name" value="NTP-PPase_MazG_Nterm"/>
    <property type="match status" value="1"/>
</dbReference>
<dbReference type="InterPro" id="IPR048011">
    <property type="entry name" value="NTP-PPase_MazG-like_C"/>
</dbReference>
<dbReference type="Pfam" id="PF03819">
    <property type="entry name" value="MazG"/>
    <property type="match status" value="2"/>
</dbReference>
<evidence type="ECO:0000259" key="1">
    <source>
        <dbReference type="Pfam" id="PF03819"/>
    </source>
</evidence>
<dbReference type="Gene3D" id="1.10.287.1080">
    <property type="entry name" value="MazG-like"/>
    <property type="match status" value="2"/>
</dbReference>
<protein>
    <submittedName>
        <fullName evidence="2">Putative pyrophosphatase</fullName>
    </submittedName>
</protein>
<dbReference type="NCBIfam" id="TIGR00444">
    <property type="entry name" value="mazG"/>
    <property type="match status" value="1"/>
</dbReference>
<dbReference type="GO" id="GO:0046076">
    <property type="term" value="P:dTTP catabolic process"/>
    <property type="evidence" value="ECO:0007669"/>
    <property type="project" value="TreeGrafter"/>
</dbReference>
<dbReference type="InterPro" id="IPR048015">
    <property type="entry name" value="NTP-PPase_MazG-like_N"/>
</dbReference>
<dbReference type="EMBL" id="CP021425">
    <property type="protein sequence ID" value="ARU55336.1"/>
    <property type="molecule type" value="Genomic_DNA"/>
</dbReference>
<feature type="domain" description="NTP pyrophosphohydrolase MazG-like" evidence="1">
    <location>
        <begin position="30"/>
        <end position="103"/>
    </location>
</feature>
<dbReference type="GO" id="GO:0046052">
    <property type="term" value="P:UTP catabolic process"/>
    <property type="evidence" value="ECO:0007669"/>
    <property type="project" value="TreeGrafter"/>
</dbReference>
<organism evidence="2 3">
    <name type="scientific">Oleiphilus messinensis</name>
    <dbReference type="NCBI Taxonomy" id="141451"/>
    <lineage>
        <taxon>Bacteria</taxon>
        <taxon>Pseudomonadati</taxon>
        <taxon>Pseudomonadota</taxon>
        <taxon>Gammaproteobacteria</taxon>
        <taxon>Oceanospirillales</taxon>
        <taxon>Oleiphilaceae</taxon>
        <taxon>Oleiphilus</taxon>
    </lineage>
</organism>